<feature type="domain" description="RRM" evidence="6">
    <location>
        <begin position="153"/>
        <end position="230"/>
    </location>
</feature>
<organism evidence="7 8">
    <name type="scientific">Triparma laevis f. longispina</name>
    <dbReference type="NCBI Taxonomy" id="1714387"/>
    <lineage>
        <taxon>Eukaryota</taxon>
        <taxon>Sar</taxon>
        <taxon>Stramenopiles</taxon>
        <taxon>Ochrophyta</taxon>
        <taxon>Bolidophyceae</taxon>
        <taxon>Parmales</taxon>
        <taxon>Triparmaceae</taxon>
        <taxon>Triparma</taxon>
    </lineage>
</organism>
<dbReference type="SUPFAM" id="SSF54928">
    <property type="entry name" value="RNA-binding domain, RBD"/>
    <property type="match status" value="3"/>
</dbReference>
<dbReference type="InterPro" id="IPR000504">
    <property type="entry name" value="RRM_dom"/>
</dbReference>
<dbReference type="CDD" id="cd12285">
    <property type="entry name" value="RRM3_RBM39_like"/>
    <property type="match status" value="1"/>
</dbReference>
<evidence type="ECO:0000256" key="4">
    <source>
        <dbReference type="PROSITE-ProRule" id="PRU00176"/>
    </source>
</evidence>
<dbReference type="OrthoDB" id="5411533at2759"/>
<sequence>MSEQASPKKRPRDDDADASKEEKPKRRREREEPLTAEEQRSRLLSKEQRTIFVSQLTQKTEERDLRHYFKRKAGRLVAINMIYDRRSGRHKGCAYLELEKLEDVPYALKCDGKTPSFQKFPILVKPSDAGATISALGLPKNKDTAKAVGQGGFRVFIGNVVCGINETHIRNIFSHLGSVTSVQMQNLDWSKGVGFAFCQFRLPEHAQLAIDGMEGCKIGNMEVKMSWAKLSEEVGVRGAQANGRPDDAEDRVAKARNYASQVVPDLPGSLGGSNPTPKPLESDLPTTSSYAGINPSQYTNTGSTTTSTTSTHKTDAITALANAQKLGASLPGQSSHNPQPIQPNDTTLESQESGATLKSSNTASRAALMQKLAARAGLDLTSQSNVAPEVEVVDLDINATSSLLIHNCFNKDTETEENWHLEITEDMKEECERFGNVTQISVKHTLPGGMVSVVFGDVESAKKARGVFEGRWFGERQLRVEYV</sequence>
<dbReference type="AlphaFoldDB" id="A0A9W7E0E1"/>
<dbReference type="Pfam" id="PF15519">
    <property type="entry name" value="RBM39linker"/>
    <property type="match status" value="1"/>
</dbReference>
<feature type="region of interest" description="Disordered" evidence="5">
    <location>
        <begin position="261"/>
        <end position="311"/>
    </location>
</feature>
<keyword evidence="3 4" id="KW-0694">RNA-binding</keyword>
<dbReference type="GO" id="GO:0003723">
    <property type="term" value="F:RNA binding"/>
    <property type="evidence" value="ECO:0007669"/>
    <property type="project" value="UniProtKB-UniRule"/>
</dbReference>
<dbReference type="Pfam" id="PF00076">
    <property type="entry name" value="RRM_1"/>
    <property type="match status" value="2"/>
</dbReference>
<evidence type="ECO:0000256" key="1">
    <source>
        <dbReference type="ARBA" id="ARBA00022553"/>
    </source>
</evidence>
<evidence type="ECO:0000313" key="7">
    <source>
        <dbReference type="EMBL" id="GMH57403.1"/>
    </source>
</evidence>
<feature type="region of interest" description="Disordered" evidence="5">
    <location>
        <begin position="1"/>
        <end position="42"/>
    </location>
</feature>
<dbReference type="InterPro" id="IPR006509">
    <property type="entry name" value="RBM39_SF"/>
</dbReference>
<evidence type="ECO:0000256" key="2">
    <source>
        <dbReference type="ARBA" id="ARBA00022737"/>
    </source>
</evidence>
<keyword evidence="1" id="KW-0597">Phosphoprotein</keyword>
<protein>
    <recommendedName>
        <fullName evidence="6">RRM domain-containing protein</fullName>
    </recommendedName>
</protein>
<feature type="compositionally biased region" description="Low complexity" evidence="5">
    <location>
        <begin position="296"/>
        <end position="311"/>
    </location>
</feature>
<dbReference type="CDD" id="cd00590">
    <property type="entry name" value="RRM_SF"/>
    <property type="match status" value="1"/>
</dbReference>
<keyword evidence="2" id="KW-0677">Repeat</keyword>
<dbReference type="EMBL" id="BRXW01000466">
    <property type="protein sequence ID" value="GMH57403.1"/>
    <property type="molecule type" value="Genomic_DNA"/>
</dbReference>
<name>A0A9W7E0E1_9STRA</name>
<keyword evidence="8" id="KW-1185">Reference proteome</keyword>
<comment type="caution">
    <text evidence="7">The sequence shown here is derived from an EMBL/GenBank/DDBJ whole genome shotgun (WGS) entry which is preliminary data.</text>
</comment>
<dbReference type="InterPro" id="IPR029123">
    <property type="entry name" value="RBM39_linker"/>
</dbReference>
<reference evidence="8" key="1">
    <citation type="journal article" date="2023" name="Commun. Biol.">
        <title>Genome analysis of Parmales, the sister group of diatoms, reveals the evolutionary specialization of diatoms from phago-mixotrophs to photoautotrophs.</title>
        <authorList>
            <person name="Ban H."/>
            <person name="Sato S."/>
            <person name="Yoshikawa S."/>
            <person name="Yamada K."/>
            <person name="Nakamura Y."/>
            <person name="Ichinomiya M."/>
            <person name="Sato N."/>
            <person name="Blanc-Mathieu R."/>
            <person name="Endo H."/>
            <person name="Kuwata A."/>
            <person name="Ogata H."/>
        </authorList>
    </citation>
    <scope>NUCLEOTIDE SEQUENCE [LARGE SCALE GENOMIC DNA]</scope>
    <source>
        <strain evidence="8">NIES 3700</strain>
    </source>
</reference>
<evidence type="ECO:0000256" key="3">
    <source>
        <dbReference type="ARBA" id="ARBA00022884"/>
    </source>
</evidence>
<gene>
    <name evidence="7" type="ORF">TrLO_g12685</name>
</gene>
<evidence type="ECO:0000256" key="5">
    <source>
        <dbReference type="SAM" id="MobiDB-lite"/>
    </source>
</evidence>
<dbReference type="Proteomes" id="UP001165122">
    <property type="component" value="Unassembled WGS sequence"/>
</dbReference>
<feature type="region of interest" description="Disordered" evidence="5">
    <location>
        <begin position="328"/>
        <end position="361"/>
    </location>
</feature>
<feature type="domain" description="RRM" evidence="6">
    <location>
        <begin position="49"/>
        <end position="129"/>
    </location>
</feature>
<dbReference type="GO" id="GO:0006397">
    <property type="term" value="P:mRNA processing"/>
    <property type="evidence" value="ECO:0007669"/>
    <property type="project" value="InterPro"/>
</dbReference>
<dbReference type="SMART" id="SM00360">
    <property type="entry name" value="RRM"/>
    <property type="match status" value="3"/>
</dbReference>
<evidence type="ECO:0000259" key="6">
    <source>
        <dbReference type="PROSITE" id="PS50102"/>
    </source>
</evidence>
<dbReference type="GO" id="GO:0005634">
    <property type="term" value="C:nucleus"/>
    <property type="evidence" value="ECO:0007669"/>
    <property type="project" value="InterPro"/>
</dbReference>
<dbReference type="InterPro" id="IPR012677">
    <property type="entry name" value="Nucleotide-bd_a/b_plait_sf"/>
</dbReference>
<dbReference type="PANTHER" id="PTHR48036">
    <property type="entry name" value="SPLICING FACTOR (PAD-1), PUTATIVE (AFU_ORTHOLOGUE AFUA_1G15810)-RELATED"/>
    <property type="match status" value="1"/>
</dbReference>
<dbReference type="InterPro" id="IPR035979">
    <property type="entry name" value="RBD_domain_sf"/>
</dbReference>
<dbReference type="PROSITE" id="PS50102">
    <property type="entry name" value="RRM"/>
    <property type="match status" value="2"/>
</dbReference>
<proteinExistence type="predicted"/>
<feature type="compositionally biased region" description="Basic and acidic residues" evidence="5">
    <location>
        <begin position="11"/>
        <end position="42"/>
    </location>
</feature>
<dbReference type="Gene3D" id="3.30.70.330">
    <property type="match status" value="3"/>
</dbReference>
<feature type="compositionally biased region" description="Polar residues" evidence="5">
    <location>
        <begin position="284"/>
        <end position="295"/>
    </location>
</feature>
<feature type="compositionally biased region" description="Polar residues" evidence="5">
    <location>
        <begin position="331"/>
        <end position="361"/>
    </location>
</feature>
<evidence type="ECO:0000313" key="8">
    <source>
        <dbReference type="Proteomes" id="UP001165122"/>
    </source>
</evidence>
<accession>A0A9W7E0E1</accession>